<feature type="transmembrane region" description="Helical" evidence="1">
    <location>
        <begin position="175"/>
        <end position="198"/>
    </location>
</feature>
<keyword evidence="1" id="KW-0472">Membrane</keyword>
<evidence type="ECO:0000256" key="1">
    <source>
        <dbReference type="SAM" id="Phobius"/>
    </source>
</evidence>
<dbReference type="PANTHER" id="PTHR40465:SF1">
    <property type="entry name" value="DUF6534 DOMAIN-CONTAINING PROTEIN"/>
    <property type="match status" value="1"/>
</dbReference>
<feature type="transmembrane region" description="Helical" evidence="1">
    <location>
        <begin position="210"/>
        <end position="238"/>
    </location>
</feature>
<evidence type="ECO:0000313" key="4">
    <source>
        <dbReference type="Proteomes" id="UP000076532"/>
    </source>
</evidence>
<gene>
    <name evidence="3" type="ORF">FIBSPDRAFT_1052257</name>
</gene>
<proteinExistence type="predicted"/>
<feature type="transmembrane region" description="Helical" evidence="1">
    <location>
        <begin position="98"/>
        <end position="120"/>
    </location>
</feature>
<feature type="transmembrane region" description="Helical" evidence="1">
    <location>
        <begin position="62"/>
        <end position="86"/>
    </location>
</feature>
<dbReference type="InterPro" id="IPR045339">
    <property type="entry name" value="DUF6534"/>
</dbReference>
<evidence type="ECO:0000259" key="2">
    <source>
        <dbReference type="Pfam" id="PF20152"/>
    </source>
</evidence>
<feature type="transmembrane region" description="Helical" evidence="1">
    <location>
        <begin position="244"/>
        <end position="266"/>
    </location>
</feature>
<protein>
    <recommendedName>
        <fullName evidence="2">DUF6534 domain-containing protein</fullName>
    </recommendedName>
</protein>
<sequence length="322" mass="35447">MATLAARNHDSSLHLNPQLFVYATAAPVLIGFTAATALWGVACAQSLVYFKKQKDGARIKRIVTTLLLLELVHFALTVHGTYYTLINCRMSPSRLKKTIWSLLAQTLPAALIVVVVRYVWIMRLWALSRSRARTVIAMIMIALALIEAILTILWMVAGLAAIVRGETVPRSRLNAMALFLVRLFNDVSVAVSFCYCLNKSKNGFQETDNVIAKLVWYGLGIGFFTSLGSVFLIIILHVWPQTTWFLAGYVVLTRAYVNSLLAMLNWRRQPIDALKKSVAEGIELSTVGWVQTVLSLGGSPDTACASAETCTVSVPESSRGHS</sequence>
<evidence type="ECO:0000313" key="3">
    <source>
        <dbReference type="EMBL" id="KZP08667.1"/>
    </source>
</evidence>
<dbReference type="AlphaFoldDB" id="A0A165XLG2"/>
<dbReference type="Proteomes" id="UP000076532">
    <property type="component" value="Unassembled WGS sequence"/>
</dbReference>
<accession>A0A165XLG2</accession>
<keyword evidence="1" id="KW-1133">Transmembrane helix</keyword>
<feature type="transmembrane region" description="Helical" evidence="1">
    <location>
        <begin position="20"/>
        <end position="50"/>
    </location>
</feature>
<feature type="domain" description="DUF6534" evidence="2">
    <location>
        <begin position="184"/>
        <end position="268"/>
    </location>
</feature>
<dbReference type="Pfam" id="PF20152">
    <property type="entry name" value="DUF6534"/>
    <property type="match status" value="1"/>
</dbReference>
<keyword evidence="4" id="KW-1185">Reference proteome</keyword>
<dbReference type="EMBL" id="KV417716">
    <property type="protein sequence ID" value="KZP08667.1"/>
    <property type="molecule type" value="Genomic_DNA"/>
</dbReference>
<dbReference type="PANTHER" id="PTHR40465">
    <property type="entry name" value="CHROMOSOME 1, WHOLE GENOME SHOTGUN SEQUENCE"/>
    <property type="match status" value="1"/>
</dbReference>
<name>A0A165XLG2_9AGAM</name>
<feature type="transmembrane region" description="Helical" evidence="1">
    <location>
        <begin position="132"/>
        <end position="163"/>
    </location>
</feature>
<keyword evidence="1" id="KW-0812">Transmembrane</keyword>
<dbReference type="STRING" id="436010.A0A165XLG2"/>
<dbReference type="OrthoDB" id="2749860at2759"/>
<organism evidence="3 4">
    <name type="scientific">Athelia psychrophila</name>
    <dbReference type="NCBI Taxonomy" id="1759441"/>
    <lineage>
        <taxon>Eukaryota</taxon>
        <taxon>Fungi</taxon>
        <taxon>Dikarya</taxon>
        <taxon>Basidiomycota</taxon>
        <taxon>Agaricomycotina</taxon>
        <taxon>Agaricomycetes</taxon>
        <taxon>Agaricomycetidae</taxon>
        <taxon>Atheliales</taxon>
        <taxon>Atheliaceae</taxon>
        <taxon>Athelia</taxon>
    </lineage>
</organism>
<reference evidence="3 4" key="1">
    <citation type="journal article" date="2016" name="Mol. Biol. Evol.">
        <title>Comparative Genomics of Early-Diverging Mushroom-Forming Fungi Provides Insights into the Origins of Lignocellulose Decay Capabilities.</title>
        <authorList>
            <person name="Nagy L.G."/>
            <person name="Riley R."/>
            <person name="Tritt A."/>
            <person name="Adam C."/>
            <person name="Daum C."/>
            <person name="Floudas D."/>
            <person name="Sun H."/>
            <person name="Yadav J.S."/>
            <person name="Pangilinan J."/>
            <person name="Larsson K.H."/>
            <person name="Matsuura K."/>
            <person name="Barry K."/>
            <person name="Labutti K."/>
            <person name="Kuo R."/>
            <person name="Ohm R.A."/>
            <person name="Bhattacharya S.S."/>
            <person name="Shirouzu T."/>
            <person name="Yoshinaga Y."/>
            <person name="Martin F.M."/>
            <person name="Grigoriev I.V."/>
            <person name="Hibbett D.S."/>
        </authorList>
    </citation>
    <scope>NUCLEOTIDE SEQUENCE [LARGE SCALE GENOMIC DNA]</scope>
    <source>
        <strain evidence="3 4">CBS 109695</strain>
    </source>
</reference>